<accession>K0IM09</accession>
<dbReference type="InParanoid" id="K0IM09"/>
<dbReference type="EMBL" id="CP002408">
    <property type="protein sequence ID" value="AFU57494.1"/>
    <property type="molecule type" value="Genomic_DNA"/>
</dbReference>
<reference evidence="1 2" key="1">
    <citation type="journal article" date="2012" name="Environ. Microbiol.">
        <title>The genome of the ammonia-oxidizing Candidatus Nitrososphaera gargensis: insights into metabolic versatility and environmental adaptations.</title>
        <authorList>
            <person name="Spang A."/>
            <person name="Poehlein A."/>
            <person name="Offre P."/>
            <person name="Zumbragel S."/>
            <person name="Haider S."/>
            <person name="Rychlik N."/>
            <person name="Nowka B."/>
            <person name="Schmeisser C."/>
            <person name="Lebedeva E.V."/>
            <person name="Rattei T."/>
            <person name="Bohm C."/>
            <person name="Schmid M."/>
            <person name="Galushko A."/>
            <person name="Hatzenpichler R."/>
            <person name="Weinmaier T."/>
            <person name="Daniel R."/>
            <person name="Schleper C."/>
            <person name="Spieck E."/>
            <person name="Streit W."/>
            <person name="Wagner M."/>
        </authorList>
    </citation>
    <scope>NUCLEOTIDE SEQUENCE [LARGE SCALE GENOMIC DNA]</scope>
    <source>
        <strain evidence="2">Ga9.2</strain>
    </source>
</reference>
<dbReference type="Proteomes" id="UP000008037">
    <property type="component" value="Chromosome"/>
</dbReference>
<dbReference type="KEGG" id="nga:Ngar_c05510"/>
<dbReference type="BioCyc" id="CNIT1237085:G1324-549-MONOMER"/>
<proteinExistence type="predicted"/>
<dbReference type="AlphaFoldDB" id="K0IM09"/>
<organism evidence="1 2">
    <name type="scientific">Nitrososphaera gargensis (strain Ga9.2)</name>
    <dbReference type="NCBI Taxonomy" id="1237085"/>
    <lineage>
        <taxon>Archaea</taxon>
        <taxon>Nitrososphaerota</taxon>
        <taxon>Nitrososphaeria</taxon>
        <taxon>Nitrososphaerales</taxon>
        <taxon>Nitrososphaeraceae</taxon>
        <taxon>Nitrososphaera</taxon>
    </lineage>
</organism>
<dbReference type="GeneID" id="13796725"/>
<evidence type="ECO:0000313" key="1">
    <source>
        <dbReference type="EMBL" id="AFU57494.1"/>
    </source>
</evidence>
<name>K0IM09_NITGG</name>
<keyword evidence="2" id="KW-1185">Reference proteome</keyword>
<protein>
    <submittedName>
        <fullName evidence="1">Uncharacterized protein</fullName>
    </submittedName>
</protein>
<dbReference type="STRING" id="1237085.Ngar_c05510"/>
<dbReference type="OrthoDB" id="8375at2157"/>
<dbReference type="HOGENOM" id="CLU_2433698_0_0_2"/>
<dbReference type="RefSeq" id="WP_015018040.1">
    <property type="nucleotide sequence ID" value="NC_018719.1"/>
</dbReference>
<gene>
    <name evidence="1" type="ordered locus">Ngar_c05510</name>
</gene>
<sequence length="104" mass="12284">MTLEKRERAEEDDDSMIYRCPDGHISFAKQLQYCGMKGCGKPIEIISEQDIEWLYKINPSGLAMNEKDLNKILEDKNMPNEVKEAVKQVFPELKEKKKRRFWFA</sequence>
<evidence type="ECO:0000313" key="2">
    <source>
        <dbReference type="Proteomes" id="UP000008037"/>
    </source>
</evidence>